<dbReference type="GeneTree" id="ENSGT00940000163377"/>
<accession>H3AHI6</accession>
<dbReference type="STRING" id="7897.ENSLACP00000009107"/>
<gene>
    <name evidence="3" type="primary">LOC102362582</name>
</gene>
<reference evidence="3" key="3">
    <citation type="submission" date="2025-09" db="UniProtKB">
        <authorList>
            <consortium name="Ensembl"/>
        </authorList>
    </citation>
    <scope>IDENTIFICATION</scope>
</reference>
<organism evidence="3 4">
    <name type="scientific">Latimeria chalumnae</name>
    <name type="common">Coelacanth</name>
    <dbReference type="NCBI Taxonomy" id="7897"/>
    <lineage>
        <taxon>Eukaryota</taxon>
        <taxon>Metazoa</taxon>
        <taxon>Chordata</taxon>
        <taxon>Craniata</taxon>
        <taxon>Vertebrata</taxon>
        <taxon>Euteleostomi</taxon>
        <taxon>Coelacanthiformes</taxon>
        <taxon>Coelacanthidae</taxon>
        <taxon>Latimeria</taxon>
    </lineage>
</organism>
<feature type="signal peptide" evidence="2">
    <location>
        <begin position="1"/>
        <end position="28"/>
    </location>
</feature>
<dbReference type="PANTHER" id="PTHR11220:SF69">
    <property type="entry name" value="HEME-BINDING PROTEIN 2"/>
    <property type="match status" value="1"/>
</dbReference>
<dbReference type="GO" id="GO:0020037">
    <property type="term" value="F:heme binding"/>
    <property type="evidence" value="ECO:0007669"/>
    <property type="project" value="TreeGrafter"/>
</dbReference>
<keyword evidence="2" id="KW-0732">Signal</keyword>
<feature type="chain" id="PRO_5003579927" description="Heme binding protein 2" evidence="2">
    <location>
        <begin position="29"/>
        <end position="213"/>
    </location>
</feature>
<dbReference type="Ensembl" id="ENSLACT00000009176.1">
    <property type="protein sequence ID" value="ENSLACP00000009107.1"/>
    <property type="gene ID" value="ENSLACG00000008038.1"/>
</dbReference>
<evidence type="ECO:0000313" key="3">
    <source>
        <dbReference type="Ensembl" id="ENSLACP00000009107.1"/>
    </source>
</evidence>
<protein>
    <recommendedName>
        <fullName evidence="5">Heme binding protein 2</fullName>
    </recommendedName>
</protein>
<dbReference type="InterPro" id="IPR006917">
    <property type="entry name" value="SOUL_heme-bd"/>
</dbReference>
<dbReference type="eggNOG" id="ENOG502RXJR">
    <property type="taxonomic scope" value="Eukaryota"/>
</dbReference>
<keyword evidence="4" id="KW-1185">Reference proteome</keyword>
<dbReference type="Bgee" id="ENSLACG00000008038">
    <property type="expression patterns" value="Expressed in muscle tissue"/>
</dbReference>
<dbReference type="EMBL" id="AFYH01043387">
    <property type="status" value="NOT_ANNOTATED_CDS"/>
    <property type="molecule type" value="Genomic_DNA"/>
</dbReference>
<dbReference type="HOGENOM" id="CLU_068699_2_0_1"/>
<dbReference type="AlphaFoldDB" id="H3AHI6"/>
<evidence type="ECO:0000256" key="2">
    <source>
        <dbReference type="SAM" id="SignalP"/>
    </source>
</evidence>
<dbReference type="FunFam" id="3.20.80.10:FF:000002">
    <property type="entry name" value="Heme-binding protein 2"/>
    <property type="match status" value="1"/>
</dbReference>
<dbReference type="InterPro" id="IPR011256">
    <property type="entry name" value="Reg_factor_effector_dom_sf"/>
</dbReference>
<dbReference type="GO" id="GO:0005737">
    <property type="term" value="C:cytoplasm"/>
    <property type="evidence" value="ECO:0007669"/>
    <property type="project" value="TreeGrafter"/>
</dbReference>
<name>H3AHI6_LATCH</name>
<dbReference type="EMBL" id="AFYH01043388">
    <property type="status" value="NOT_ANNOTATED_CDS"/>
    <property type="molecule type" value="Genomic_DNA"/>
</dbReference>
<reference evidence="4" key="1">
    <citation type="submission" date="2011-08" db="EMBL/GenBank/DDBJ databases">
        <title>The draft genome of Latimeria chalumnae.</title>
        <authorList>
            <person name="Di Palma F."/>
            <person name="Alfoldi J."/>
            <person name="Johnson J."/>
            <person name="Berlin A."/>
            <person name="Gnerre S."/>
            <person name="Jaffe D."/>
            <person name="MacCallum I."/>
            <person name="Young S."/>
            <person name="Walker B.J."/>
            <person name="Lander E."/>
            <person name="Lindblad-Toh K."/>
        </authorList>
    </citation>
    <scope>NUCLEOTIDE SEQUENCE [LARGE SCALE GENOMIC DNA]</scope>
    <source>
        <strain evidence="4">Wild caught</strain>
    </source>
</reference>
<evidence type="ECO:0000313" key="4">
    <source>
        <dbReference type="Proteomes" id="UP000008672"/>
    </source>
</evidence>
<reference evidence="3" key="2">
    <citation type="submission" date="2025-08" db="UniProtKB">
        <authorList>
            <consortium name="Ensembl"/>
        </authorList>
    </citation>
    <scope>IDENTIFICATION</scope>
</reference>
<dbReference type="OMA" id="WRSHCIA"/>
<dbReference type="Pfam" id="PF04832">
    <property type="entry name" value="SOUL"/>
    <property type="match status" value="1"/>
</dbReference>
<dbReference type="FunCoup" id="H3AHI6">
    <property type="interactions" value="136"/>
</dbReference>
<dbReference type="Proteomes" id="UP000008672">
    <property type="component" value="Unassembled WGS sequence"/>
</dbReference>
<dbReference type="SUPFAM" id="SSF55136">
    <property type="entry name" value="Probable bacterial effector-binding domain"/>
    <property type="match status" value="1"/>
</dbReference>
<dbReference type="PANTHER" id="PTHR11220">
    <property type="entry name" value="HEME-BINDING PROTEIN-RELATED"/>
    <property type="match status" value="1"/>
</dbReference>
<dbReference type="Gene3D" id="3.20.80.10">
    <property type="entry name" value="Regulatory factor, effector binding domain"/>
    <property type="match status" value="1"/>
</dbReference>
<proteinExistence type="inferred from homology"/>
<comment type="similarity">
    <text evidence="1">Belongs to the HEBP family.</text>
</comment>
<dbReference type="InParanoid" id="H3AHI6"/>
<evidence type="ECO:0008006" key="5">
    <source>
        <dbReference type="Google" id="ProtNLM"/>
    </source>
</evidence>
<sequence>HSLAANNMRRSRARLAFLCLLALNAAVGNSSLKELPLFCHKLDCSKYTLVKQYETFEERSYEASHWMTTLVEGLQYEDAMYDGFMRLFKYINGNNVAGEKIPMTAPVLVHVIPKGGDLDKNFTVSFFVPPASMSPPKPLDSRIYLDSHLAQTVYVRSFGGYMEKSDFVANADALEEDLKAAGKSFNEKYYMSAGYDSPFRPLNRHNEVWFIAV</sequence>
<evidence type="ECO:0000256" key="1">
    <source>
        <dbReference type="ARBA" id="ARBA00009817"/>
    </source>
</evidence>